<evidence type="ECO:0000256" key="7">
    <source>
        <dbReference type="ARBA" id="ARBA00022729"/>
    </source>
</evidence>
<dbReference type="InterPro" id="IPR049712">
    <property type="entry name" value="Poly_export"/>
</dbReference>
<feature type="domain" description="SLBB" evidence="17">
    <location>
        <begin position="261"/>
        <end position="357"/>
    </location>
</feature>
<evidence type="ECO:0000256" key="3">
    <source>
        <dbReference type="ARBA" id="ARBA00022448"/>
    </source>
</evidence>
<keyword evidence="8" id="KW-0625">Polysaccharide transport</keyword>
<keyword evidence="13" id="KW-0998">Cell outer membrane</keyword>
<dbReference type="Pfam" id="PF02563">
    <property type="entry name" value="Poly_export"/>
    <property type="match status" value="1"/>
</dbReference>
<dbReference type="Pfam" id="PF22461">
    <property type="entry name" value="SLBB_2"/>
    <property type="match status" value="2"/>
</dbReference>
<dbReference type="RefSeq" id="WP_226824177.1">
    <property type="nucleotide sequence ID" value="NZ_CP005986.1"/>
</dbReference>
<keyword evidence="5" id="KW-0762">Sugar transport</keyword>
<dbReference type="GO" id="GO:0006811">
    <property type="term" value="P:monoatomic ion transport"/>
    <property type="evidence" value="ECO:0007669"/>
    <property type="project" value="UniProtKB-KW"/>
</dbReference>
<feature type="signal peptide" evidence="15">
    <location>
        <begin position="1"/>
        <end position="23"/>
    </location>
</feature>
<dbReference type="GO" id="GO:0015159">
    <property type="term" value="F:polysaccharide transmembrane transporter activity"/>
    <property type="evidence" value="ECO:0007669"/>
    <property type="project" value="InterPro"/>
</dbReference>
<dbReference type="KEGG" id="acz:Acaty_c1047"/>
<dbReference type="Gene3D" id="3.10.560.10">
    <property type="entry name" value="Outer membrane lipoprotein wza domain like"/>
    <property type="match status" value="2"/>
</dbReference>
<evidence type="ECO:0000256" key="5">
    <source>
        <dbReference type="ARBA" id="ARBA00022597"/>
    </source>
</evidence>
<comment type="subcellular location">
    <subcellularLocation>
        <location evidence="1">Cell outer membrane</location>
        <topology evidence="1">Multi-pass membrane protein</topology>
    </subcellularLocation>
</comment>
<reference evidence="18 19" key="1">
    <citation type="journal article" date="2009" name="J. Bacteriol.">
        <title>Draft genome sequence of the extremely acidophilic bacterium Acidithiobacillus caldus ATCC 51756 reveals metabolic versatility in the genus Acidithiobacillus.</title>
        <authorList>
            <person name="Valdes J."/>
            <person name="Quatrini R."/>
            <person name="Hallberg K."/>
            <person name="Dopson M."/>
            <person name="Valenzuela P.D."/>
            <person name="Holmes D.S."/>
        </authorList>
    </citation>
    <scope>NUCLEOTIDE SEQUENCE [LARGE SCALE GENOMIC DNA]</scope>
    <source>
        <strain evidence="19">ATCC 51756 / DSM 8584 / KU</strain>
    </source>
</reference>
<feature type="domain" description="Polysaccharide export protein N-terminal" evidence="16">
    <location>
        <begin position="78"/>
        <end position="172"/>
    </location>
</feature>
<keyword evidence="9" id="KW-0406">Ion transport</keyword>
<organism evidence="18 19">
    <name type="scientific">Acidithiobacillus caldus (strain ATCC 51756 / DSM 8584 / KU)</name>
    <dbReference type="NCBI Taxonomy" id="637389"/>
    <lineage>
        <taxon>Bacteria</taxon>
        <taxon>Pseudomonadati</taxon>
        <taxon>Pseudomonadota</taxon>
        <taxon>Acidithiobacillia</taxon>
        <taxon>Acidithiobacillales</taxon>
        <taxon>Acidithiobacillaceae</taxon>
        <taxon>Acidithiobacillus</taxon>
    </lineage>
</organism>
<evidence type="ECO:0000256" key="4">
    <source>
        <dbReference type="ARBA" id="ARBA00022452"/>
    </source>
</evidence>
<feature type="chain" id="PRO_5001585275" evidence="15">
    <location>
        <begin position="24"/>
        <end position="389"/>
    </location>
</feature>
<proteinExistence type="inferred from homology"/>
<dbReference type="GO" id="GO:0009279">
    <property type="term" value="C:cell outer membrane"/>
    <property type="evidence" value="ECO:0007669"/>
    <property type="project" value="UniProtKB-SubCell"/>
</dbReference>
<dbReference type="EMBL" id="CP005986">
    <property type="protein sequence ID" value="AIA54919.1"/>
    <property type="molecule type" value="Genomic_DNA"/>
</dbReference>
<keyword evidence="14" id="KW-0449">Lipoprotein</keyword>
<evidence type="ECO:0000256" key="6">
    <source>
        <dbReference type="ARBA" id="ARBA00022692"/>
    </source>
</evidence>
<feature type="domain" description="SLBB" evidence="17">
    <location>
        <begin position="178"/>
        <end position="252"/>
    </location>
</feature>
<dbReference type="eggNOG" id="COG1596">
    <property type="taxonomic scope" value="Bacteria"/>
</dbReference>
<evidence type="ECO:0000256" key="15">
    <source>
        <dbReference type="SAM" id="SignalP"/>
    </source>
</evidence>
<evidence type="ECO:0000256" key="9">
    <source>
        <dbReference type="ARBA" id="ARBA00023065"/>
    </source>
</evidence>
<dbReference type="InterPro" id="IPR003715">
    <property type="entry name" value="Poly_export_N"/>
</dbReference>
<evidence type="ECO:0000256" key="12">
    <source>
        <dbReference type="ARBA" id="ARBA00023139"/>
    </source>
</evidence>
<dbReference type="PANTHER" id="PTHR33619">
    <property type="entry name" value="POLYSACCHARIDE EXPORT PROTEIN GFCE-RELATED"/>
    <property type="match status" value="1"/>
</dbReference>
<evidence type="ECO:0000259" key="16">
    <source>
        <dbReference type="Pfam" id="PF02563"/>
    </source>
</evidence>
<evidence type="ECO:0000259" key="17">
    <source>
        <dbReference type="Pfam" id="PF22461"/>
    </source>
</evidence>
<dbReference type="Proteomes" id="UP000005522">
    <property type="component" value="Chromosome"/>
</dbReference>
<dbReference type="AlphaFoldDB" id="A0A059ZPQ9"/>
<evidence type="ECO:0000256" key="14">
    <source>
        <dbReference type="ARBA" id="ARBA00023288"/>
    </source>
</evidence>
<dbReference type="Gene3D" id="3.30.1950.10">
    <property type="entry name" value="wza like domain"/>
    <property type="match status" value="1"/>
</dbReference>
<dbReference type="InterPro" id="IPR054765">
    <property type="entry name" value="SLBB_dom"/>
</dbReference>
<gene>
    <name evidence="18" type="ORF">Acaty_c1047</name>
</gene>
<evidence type="ECO:0000256" key="10">
    <source>
        <dbReference type="ARBA" id="ARBA00023114"/>
    </source>
</evidence>
<protein>
    <submittedName>
        <fullName evidence="18">Capsular polysaccharide biosynthesis/export periplasmic protein WcbC</fullName>
    </submittedName>
</protein>
<dbReference type="GO" id="GO:0046930">
    <property type="term" value="C:pore complex"/>
    <property type="evidence" value="ECO:0007669"/>
    <property type="project" value="UniProtKB-KW"/>
</dbReference>
<keyword evidence="6" id="KW-0812">Transmembrane</keyword>
<keyword evidence="11" id="KW-0472">Membrane</keyword>
<keyword evidence="10" id="KW-0626">Porin</keyword>
<evidence type="ECO:0000256" key="1">
    <source>
        <dbReference type="ARBA" id="ARBA00004571"/>
    </source>
</evidence>
<dbReference type="PROSITE" id="PS51257">
    <property type="entry name" value="PROKAR_LIPOPROTEIN"/>
    <property type="match status" value="1"/>
</dbReference>
<evidence type="ECO:0000256" key="2">
    <source>
        <dbReference type="ARBA" id="ARBA00009450"/>
    </source>
</evidence>
<keyword evidence="3" id="KW-0813">Transport</keyword>
<keyword evidence="12" id="KW-0564">Palmitate</keyword>
<keyword evidence="4" id="KW-1134">Transmembrane beta strand</keyword>
<dbReference type="HOGENOM" id="CLU_038343_4_0_6"/>
<name>A0A059ZPQ9_ACICK</name>
<evidence type="ECO:0000313" key="18">
    <source>
        <dbReference type="EMBL" id="AIA54919.1"/>
    </source>
</evidence>
<evidence type="ECO:0000256" key="8">
    <source>
        <dbReference type="ARBA" id="ARBA00023047"/>
    </source>
</evidence>
<sequence>MSNIKICFIALGFAPLLLSGCSAYLPYSGPRAARVDNVEHNQELRGIRLVDVDYGLAHLLRTRMDSPDMELLQDFSNPTPSLYTVGPGDVLEVHIWEAPPAMLFATGLTSTSTPSGSMMTTIPPQMVNAGGTIFVPFAGRVPCAGKSTQEIAEEIRRDLQGKAHDPQVVVSLVRNRAQSISVVGNVKDSKQVPLEPGGVSILQALAAAGGVVQPVSKVTIQISRAGRVLRLPLEKVISDPAANISLRAGDVVTALYRPLHVTVMGATRETKEIDFEATGISLARALARAGGLNGNEADARAVYVFRMEPPELLPDLARRGNLVDGKVPVVFRFNFSNPATLFAAQQFPVQNGDLIYVASAPVTDLQKFLGLIVQIVYPIQGLTTAGVIK</sequence>
<comment type="similarity">
    <text evidence="2">Belongs to the BexD/CtrA/VexA family.</text>
</comment>
<keyword evidence="7 15" id="KW-0732">Signal</keyword>
<evidence type="ECO:0000256" key="13">
    <source>
        <dbReference type="ARBA" id="ARBA00023237"/>
    </source>
</evidence>
<accession>A0A059ZPQ9</accession>
<dbReference type="PANTHER" id="PTHR33619:SF3">
    <property type="entry name" value="POLYSACCHARIDE EXPORT PROTEIN GFCE-RELATED"/>
    <property type="match status" value="1"/>
</dbReference>
<evidence type="ECO:0000256" key="11">
    <source>
        <dbReference type="ARBA" id="ARBA00023136"/>
    </source>
</evidence>
<evidence type="ECO:0000313" key="19">
    <source>
        <dbReference type="Proteomes" id="UP000005522"/>
    </source>
</evidence>
<dbReference type="GO" id="GO:0015288">
    <property type="term" value="F:porin activity"/>
    <property type="evidence" value="ECO:0007669"/>
    <property type="project" value="UniProtKB-KW"/>
</dbReference>